<gene>
    <name evidence="2" type="ORF">SAMN05444008_102118</name>
</gene>
<dbReference type="OrthoDB" id="9799383at2"/>
<dbReference type="RefSeq" id="WP_073039716.1">
    <property type="nucleotide sequence ID" value="NZ_FQUO01000002.1"/>
</dbReference>
<organism evidence="2 3">
    <name type="scientific">Cnuella takakiae</name>
    <dbReference type="NCBI Taxonomy" id="1302690"/>
    <lineage>
        <taxon>Bacteria</taxon>
        <taxon>Pseudomonadati</taxon>
        <taxon>Bacteroidota</taxon>
        <taxon>Chitinophagia</taxon>
        <taxon>Chitinophagales</taxon>
        <taxon>Chitinophagaceae</taxon>
        <taxon>Cnuella</taxon>
    </lineage>
</organism>
<evidence type="ECO:0000313" key="3">
    <source>
        <dbReference type="Proteomes" id="UP000184368"/>
    </source>
</evidence>
<accession>A0A1M4V2V4</accession>
<evidence type="ECO:0000313" key="2">
    <source>
        <dbReference type="EMBL" id="SHE63321.1"/>
    </source>
</evidence>
<proteinExistence type="predicted"/>
<dbReference type="AlphaFoldDB" id="A0A1M4V2V4"/>
<protein>
    <recommendedName>
        <fullName evidence="4">DUF2892 domain-containing protein</fullName>
    </recommendedName>
</protein>
<evidence type="ECO:0000256" key="1">
    <source>
        <dbReference type="SAM" id="MobiDB-lite"/>
    </source>
</evidence>
<dbReference type="EMBL" id="FQUO01000002">
    <property type="protein sequence ID" value="SHE63321.1"/>
    <property type="molecule type" value="Genomic_DNA"/>
</dbReference>
<dbReference type="Gene3D" id="6.10.140.1340">
    <property type="match status" value="1"/>
</dbReference>
<name>A0A1M4V2V4_9BACT</name>
<evidence type="ECO:0008006" key="4">
    <source>
        <dbReference type="Google" id="ProtNLM"/>
    </source>
</evidence>
<sequence>MNQPKMDARISQADGGIDKPADQETYRQLKLAANNPHRINQRLAELEGSWNLEKALALNAATLALTGIVLGLTVSRKWLILPAAVSLLLAQNAIQGWCPPIRLLSRLGFRTRTDIDRERLGLKMLRGDLGAKMQDGEQVWQAVKNL</sequence>
<feature type="region of interest" description="Disordered" evidence="1">
    <location>
        <begin position="1"/>
        <end position="20"/>
    </location>
</feature>
<dbReference type="Proteomes" id="UP000184368">
    <property type="component" value="Unassembled WGS sequence"/>
</dbReference>
<reference evidence="2 3" key="1">
    <citation type="submission" date="2016-11" db="EMBL/GenBank/DDBJ databases">
        <authorList>
            <person name="Jaros S."/>
            <person name="Januszkiewicz K."/>
            <person name="Wedrychowicz H."/>
        </authorList>
    </citation>
    <scope>NUCLEOTIDE SEQUENCE [LARGE SCALE GENOMIC DNA]</scope>
    <source>
        <strain evidence="2 3">DSM 26897</strain>
    </source>
</reference>
<keyword evidence="3" id="KW-1185">Reference proteome</keyword>